<keyword evidence="3" id="KW-1185">Reference proteome</keyword>
<organism evidence="2 3">
    <name type="scientific">Rhinopithecimicrobium faecis</name>
    <dbReference type="NCBI Taxonomy" id="2820698"/>
    <lineage>
        <taxon>Bacteria</taxon>
        <taxon>Pseudomonadati</taxon>
        <taxon>Bacteroidota</taxon>
        <taxon>Sphingobacteriia</taxon>
        <taxon>Sphingobacteriales</taxon>
        <taxon>Sphingobacteriaceae</taxon>
        <taxon>Rhinopithecimicrobium</taxon>
    </lineage>
</organism>
<name>A0A8T4HFJ6_9SPHI</name>
<protein>
    <recommendedName>
        <fullName evidence="1">DUF7674 domain-containing protein</fullName>
    </recommendedName>
</protein>
<reference evidence="2" key="1">
    <citation type="submission" date="2021-03" db="EMBL/GenBank/DDBJ databases">
        <authorList>
            <person name="Lu T."/>
            <person name="Wang Q."/>
            <person name="Han X."/>
        </authorList>
    </citation>
    <scope>NUCLEOTIDE SEQUENCE</scope>
    <source>
        <strain evidence="2">WQ 2009</strain>
    </source>
</reference>
<accession>A0A8T4HFJ6</accession>
<evidence type="ECO:0000259" key="1">
    <source>
        <dbReference type="Pfam" id="PF24722"/>
    </source>
</evidence>
<dbReference type="Pfam" id="PF24722">
    <property type="entry name" value="DUF7674"/>
    <property type="match status" value="1"/>
</dbReference>
<feature type="domain" description="DUF7674" evidence="1">
    <location>
        <begin position="11"/>
        <end position="117"/>
    </location>
</feature>
<evidence type="ECO:0000313" key="2">
    <source>
        <dbReference type="EMBL" id="MBP3944107.1"/>
    </source>
</evidence>
<proteinExistence type="predicted"/>
<dbReference type="RefSeq" id="WP_353547611.1">
    <property type="nucleotide sequence ID" value="NZ_JAGKSB010000013.1"/>
</dbReference>
<dbReference type="EMBL" id="JAGKSB010000013">
    <property type="protein sequence ID" value="MBP3944107.1"/>
    <property type="molecule type" value="Genomic_DNA"/>
</dbReference>
<comment type="caution">
    <text evidence="2">The sequence shown here is derived from an EMBL/GenBank/DDBJ whole genome shotgun (WGS) entry which is preliminary data.</text>
</comment>
<evidence type="ECO:0000313" key="3">
    <source>
        <dbReference type="Proteomes" id="UP000679691"/>
    </source>
</evidence>
<sequence>MAEITTLRASNYLSYRFPAIKQEIKQLKSHNNFAGILQAIVNYLKQLIVDGKIRMVSRLIKFVAIVFTHGNNYIKEIIENLFVRSLESMHKRCDVNQWHYVYQKLPAPFKIIYNQQYQHISIKIN</sequence>
<dbReference type="Proteomes" id="UP000679691">
    <property type="component" value="Unassembled WGS sequence"/>
</dbReference>
<dbReference type="AlphaFoldDB" id="A0A8T4HFJ6"/>
<dbReference type="InterPro" id="IPR056091">
    <property type="entry name" value="DUF7674"/>
</dbReference>
<gene>
    <name evidence="2" type="ORF">J5U18_11165</name>
</gene>